<evidence type="ECO:0000256" key="6">
    <source>
        <dbReference type="SAM" id="Phobius"/>
    </source>
</evidence>
<feature type="chain" id="PRO_5045971837" description="CopC domain-containing protein" evidence="7">
    <location>
        <begin position="26"/>
        <end position="201"/>
    </location>
</feature>
<dbReference type="InterPro" id="IPR014756">
    <property type="entry name" value="Ig_E-set"/>
</dbReference>
<evidence type="ECO:0000256" key="4">
    <source>
        <dbReference type="ARBA" id="ARBA00023008"/>
    </source>
</evidence>
<comment type="subcellular location">
    <subcellularLocation>
        <location evidence="1">Cell envelope</location>
    </subcellularLocation>
</comment>
<keyword evidence="2" id="KW-0479">Metal-binding</keyword>
<dbReference type="SUPFAM" id="SSF81296">
    <property type="entry name" value="E set domains"/>
    <property type="match status" value="1"/>
</dbReference>
<evidence type="ECO:0000313" key="10">
    <source>
        <dbReference type="Proteomes" id="UP000757540"/>
    </source>
</evidence>
<dbReference type="InterPro" id="IPR032694">
    <property type="entry name" value="CopC/D"/>
</dbReference>
<dbReference type="RefSeq" id="WP_171782310.1">
    <property type="nucleotide sequence ID" value="NZ_BAAAML010000002.1"/>
</dbReference>
<feature type="signal peptide" evidence="7">
    <location>
        <begin position="1"/>
        <end position="25"/>
    </location>
</feature>
<dbReference type="Proteomes" id="UP000757540">
    <property type="component" value="Unassembled WGS sequence"/>
</dbReference>
<dbReference type="PANTHER" id="PTHR34820:SF4">
    <property type="entry name" value="INNER MEMBRANE PROTEIN YEBZ"/>
    <property type="match status" value="1"/>
</dbReference>
<dbReference type="InterPro" id="IPR014755">
    <property type="entry name" value="Cu-Rt/internalin_Ig-like"/>
</dbReference>
<evidence type="ECO:0000256" key="3">
    <source>
        <dbReference type="ARBA" id="ARBA00022729"/>
    </source>
</evidence>
<keyword evidence="3 7" id="KW-0732">Signal</keyword>
<keyword evidence="4" id="KW-0186">Copper</keyword>
<sequence>MRVRALISGAVGVVLVLGVAPPASAHNYVVSTDPAEDEDATTAVEEVSVTFNDVVLDLGRDATTVDVTGPDGRHHAVACPELSDETVSVPVELGGPGEYRVAWRIVSADGHPVSGDFTFTYTPPSGTDEAAGAAGPVCAPAGAGTGEAEDAQGDQSTSGSTPPAGVLIAVAGGTVLLGVAVVLALVVAGRQHRRRQDGASD</sequence>
<gene>
    <name evidence="9" type="ORF">HDG69_000625</name>
</gene>
<comment type="caution">
    <text evidence="9">The sequence shown here is derived from an EMBL/GenBank/DDBJ whole genome shotgun (WGS) entry which is preliminary data.</text>
</comment>
<proteinExistence type="predicted"/>
<organism evidence="9 10">
    <name type="scientific">Isoptericola halotolerans</name>
    <dbReference type="NCBI Taxonomy" id="300560"/>
    <lineage>
        <taxon>Bacteria</taxon>
        <taxon>Bacillati</taxon>
        <taxon>Actinomycetota</taxon>
        <taxon>Actinomycetes</taxon>
        <taxon>Micrococcales</taxon>
        <taxon>Promicromonosporaceae</taxon>
        <taxon>Isoptericola</taxon>
    </lineage>
</organism>
<protein>
    <recommendedName>
        <fullName evidence="8">CopC domain-containing protein</fullName>
    </recommendedName>
</protein>
<dbReference type="InterPro" id="IPR007348">
    <property type="entry name" value="CopC_dom"/>
</dbReference>
<accession>A0ABX1ZZR5</accession>
<keyword evidence="6" id="KW-1133">Transmembrane helix</keyword>
<evidence type="ECO:0000256" key="5">
    <source>
        <dbReference type="SAM" id="MobiDB-lite"/>
    </source>
</evidence>
<evidence type="ECO:0000256" key="1">
    <source>
        <dbReference type="ARBA" id="ARBA00004196"/>
    </source>
</evidence>
<keyword evidence="6" id="KW-0812">Transmembrane</keyword>
<evidence type="ECO:0000256" key="7">
    <source>
        <dbReference type="SAM" id="SignalP"/>
    </source>
</evidence>
<evidence type="ECO:0000313" key="9">
    <source>
        <dbReference type="EMBL" id="NOV96072.1"/>
    </source>
</evidence>
<dbReference type="Pfam" id="PF04234">
    <property type="entry name" value="CopC"/>
    <property type="match status" value="1"/>
</dbReference>
<dbReference type="Gene3D" id="2.60.40.1220">
    <property type="match status" value="1"/>
</dbReference>
<dbReference type="EMBL" id="JABEZU010000001">
    <property type="protein sequence ID" value="NOV96072.1"/>
    <property type="molecule type" value="Genomic_DNA"/>
</dbReference>
<evidence type="ECO:0000256" key="2">
    <source>
        <dbReference type="ARBA" id="ARBA00022723"/>
    </source>
</evidence>
<feature type="region of interest" description="Disordered" evidence="5">
    <location>
        <begin position="128"/>
        <end position="161"/>
    </location>
</feature>
<dbReference type="PANTHER" id="PTHR34820">
    <property type="entry name" value="INNER MEMBRANE PROTEIN YEBZ"/>
    <property type="match status" value="1"/>
</dbReference>
<reference evidence="9 10" key="1">
    <citation type="submission" date="2020-05" db="EMBL/GenBank/DDBJ databases">
        <title>Genomic Encyclopedia of Type Strains, Phase III (KMG-III): the genomes of soil and plant-associated and newly described type strains.</title>
        <authorList>
            <person name="Whitman W."/>
        </authorList>
    </citation>
    <scope>NUCLEOTIDE SEQUENCE [LARGE SCALE GENOMIC DNA]</scope>
    <source>
        <strain evidence="9 10">KCTC 19046</strain>
    </source>
</reference>
<feature type="domain" description="CopC" evidence="8">
    <location>
        <begin position="26"/>
        <end position="120"/>
    </location>
</feature>
<evidence type="ECO:0000259" key="8">
    <source>
        <dbReference type="Pfam" id="PF04234"/>
    </source>
</evidence>
<feature type="compositionally biased region" description="Low complexity" evidence="5">
    <location>
        <begin position="130"/>
        <end position="142"/>
    </location>
</feature>
<keyword evidence="6" id="KW-0472">Membrane</keyword>
<feature type="transmembrane region" description="Helical" evidence="6">
    <location>
        <begin position="164"/>
        <end position="188"/>
    </location>
</feature>
<name>A0ABX1ZZR5_9MICO</name>
<keyword evidence="10" id="KW-1185">Reference proteome</keyword>